<accession>A0ABN9E6Q1</accession>
<reference evidence="1" key="1">
    <citation type="submission" date="2023-05" db="EMBL/GenBank/DDBJ databases">
        <authorList>
            <person name="Stuckert A."/>
        </authorList>
    </citation>
    <scope>NUCLEOTIDE SEQUENCE</scope>
</reference>
<evidence type="ECO:0000313" key="1">
    <source>
        <dbReference type="EMBL" id="CAI9579157.1"/>
    </source>
</evidence>
<name>A0ABN9E6Q1_9NEOB</name>
<gene>
    <name evidence="1" type="ORF">SPARVUS_LOCUS9036390</name>
</gene>
<protein>
    <submittedName>
        <fullName evidence="1">Uncharacterized protein</fullName>
    </submittedName>
</protein>
<keyword evidence="2" id="KW-1185">Reference proteome</keyword>
<dbReference type="EMBL" id="CATNWA010015071">
    <property type="protein sequence ID" value="CAI9579157.1"/>
    <property type="molecule type" value="Genomic_DNA"/>
</dbReference>
<comment type="caution">
    <text evidence="1">The sequence shown here is derived from an EMBL/GenBank/DDBJ whole genome shotgun (WGS) entry which is preliminary data.</text>
</comment>
<feature type="non-terminal residue" evidence="1">
    <location>
        <position position="1"/>
    </location>
</feature>
<proteinExistence type="predicted"/>
<evidence type="ECO:0000313" key="2">
    <source>
        <dbReference type="Proteomes" id="UP001162483"/>
    </source>
</evidence>
<sequence length="76" mass="8482">KLYTWHNAVRQRSAIRQSGEHVSTALESPVAAWFTPLNPTLCIALGDVRLGYSCLAMETHSMKLFTHYCCANLKAT</sequence>
<organism evidence="1 2">
    <name type="scientific">Staurois parvus</name>
    <dbReference type="NCBI Taxonomy" id="386267"/>
    <lineage>
        <taxon>Eukaryota</taxon>
        <taxon>Metazoa</taxon>
        <taxon>Chordata</taxon>
        <taxon>Craniata</taxon>
        <taxon>Vertebrata</taxon>
        <taxon>Euteleostomi</taxon>
        <taxon>Amphibia</taxon>
        <taxon>Batrachia</taxon>
        <taxon>Anura</taxon>
        <taxon>Neobatrachia</taxon>
        <taxon>Ranoidea</taxon>
        <taxon>Ranidae</taxon>
        <taxon>Staurois</taxon>
    </lineage>
</organism>
<dbReference type="Proteomes" id="UP001162483">
    <property type="component" value="Unassembled WGS sequence"/>
</dbReference>